<protein>
    <submittedName>
        <fullName evidence="1">Uncharacterized protein</fullName>
    </submittedName>
</protein>
<reference evidence="1" key="1">
    <citation type="journal article" date="2014" name="Int. J. Syst. Evol. Microbiol.">
        <title>Complete genome sequence of Corynebacterium casei LMG S-19264T (=DSM 44701T), isolated from a smear-ripened cheese.</title>
        <authorList>
            <consortium name="US DOE Joint Genome Institute (JGI-PGF)"/>
            <person name="Walter F."/>
            <person name="Albersmeier A."/>
            <person name="Kalinowski J."/>
            <person name="Ruckert C."/>
        </authorList>
    </citation>
    <scope>NUCLEOTIDE SEQUENCE</scope>
    <source>
        <strain evidence="1">JCM 4646</strain>
    </source>
</reference>
<dbReference type="AlphaFoldDB" id="A0A919L585"/>
<comment type="caution">
    <text evidence="1">The sequence shown here is derived from an EMBL/GenBank/DDBJ whole genome shotgun (WGS) entry which is preliminary data.</text>
</comment>
<name>A0A919L585_9ACTN</name>
<evidence type="ECO:0000313" key="2">
    <source>
        <dbReference type="Proteomes" id="UP000617734"/>
    </source>
</evidence>
<accession>A0A919L585</accession>
<sequence length="97" mass="10525">MFSAYQIRSAGLTGACFSEFPLMGLSFNFAPKPIKGFGVLSSGIYRIEQASVNAFWPELAVSWTLAPAPDLCPVRRNRLSLLAPTDHVNGSCGMQED</sequence>
<reference evidence="1" key="2">
    <citation type="submission" date="2020-09" db="EMBL/GenBank/DDBJ databases">
        <authorList>
            <person name="Sun Q."/>
            <person name="Ohkuma M."/>
        </authorList>
    </citation>
    <scope>NUCLEOTIDE SEQUENCE</scope>
    <source>
        <strain evidence="1">JCM 4646</strain>
    </source>
</reference>
<evidence type="ECO:0000313" key="1">
    <source>
        <dbReference type="EMBL" id="GHH84297.1"/>
    </source>
</evidence>
<dbReference type="Proteomes" id="UP000617734">
    <property type="component" value="Unassembled WGS sequence"/>
</dbReference>
<dbReference type="EMBL" id="BNBO01000072">
    <property type="protein sequence ID" value="GHH84297.1"/>
    <property type="molecule type" value="Genomic_DNA"/>
</dbReference>
<organism evidence="1 2">
    <name type="scientific">Kitasatospora indigofera</name>
    <dbReference type="NCBI Taxonomy" id="67307"/>
    <lineage>
        <taxon>Bacteria</taxon>
        <taxon>Bacillati</taxon>
        <taxon>Actinomycetota</taxon>
        <taxon>Actinomycetes</taxon>
        <taxon>Kitasatosporales</taxon>
        <taxon>Streptomycetaceae</taxon>
        <taxon>Kitasatospora</taxon>
    </lineage>
</organism>
<gene>
    <name evidence="1" type="ORF">GCM10018781_73290</name>
</gene>
<keyword evidence="2" id="KW-1185">Reference proteome</keyword>
<proteinExistence type="predicted"/>